<evidence type="ECO:0000313" key="3">
    <source>
        <dbReference type="Proteomes" id="UP000652761"/>
    </source>
</evidence>
<sequence>MRLSSLMVREWRLFEELSQGVFIPSRTRDHPAPFGPYGPILKVATWSLVATWSRKGGRRDKVWVRTTRAITFWSRWYGHRIVVATSDGVAMALLTDVTGVLSVRTALSGVRRTHVNATWAPVAIAFPIFESSRGWSGTPRTVRSSTRHRPAIPSSHCLAPYGPGTVWRGETSQQRQGARRAEEMGR</sequence>
<accession>A0A843W2I1</accession>
<comment type="caution">
    <text evidence="2">The sequence shown here is derived from an EMBL/GenBank/DDBJ whole genome shotgun (WGS) entry which is preliminary data.</text>
</comment>
<name>A0A843W2I1_COLES</name>
<proteinExistence type="predicted"/>
<reference evidence="2" key="1">
    <citation type="submission" date="2017-07" db="EMBL/GenBank/DDBJ databases">
        <title>Taro Niue Genome Assembly and Annotation.</title>
        <authorList>
            <person name="Atibalentja N."/>
            <person name="Keating K."/>
            <person name="Fields C.J."/>
        </authorList>
    </citation>
    <scope>NUCLEOTIDE SEQUENCE</scope>
    <source>
        <strain evidence="2">Niue_2</strain>
        <tissue evidence="2">Leaf</tissue>
    </source>
</reference>
<dbReference type="Proteomes" id="UP000652761">
    <property type="component" value="Unassembled WGS sequence"/>
</dbReference>
<dbReference type="EMBL" id="NMUH01002615">
    <property type="protein sequence ID" value="MQM01078.1"/>
    <property type="molecule type" value="Genomic_DNA"/>
</dbReference>
<gene>
    <name evidence="2" type="ORF">Taro_033826</name>
</gene>
<feature type="compositionally biased region" description="Polar residues" evidence="1">
    <location>
        <begin position="135"/>
        <end position="144"/>
    </location>
</feature>
<evidence type="ECO:0000256" key="1">
    <source>
        <dbReference type="SAM" id="MobiDB-lite"/>
    </source>
</evidence>
<organism evidence="2 3">
    <name type="scientific">Colocasia esculenta</name>
    <name type="common">Wild taro</name>
    <name type="synonym">Arum esculentum</name>
    <dbReference type="NCBI Taxonomy" id="4460"/>
    <lineage>
        <taxon>Eukaryota</taxon>
        <taxon>Viridiplantae</taxon>
        <taxon>Streptophyta</taxon>
        <taxon>Embryophyta</taxon>
        <taxon>Tracheophyta</taxon>
        <taxon>Spermatophyta</taxon>
        <taxon>Magnoliopsida</taxon>
        <taxon>Liliopsida</taxon>
        <taxon>Araceae</taxon>
        <taxon>Aroideae</taxon>
        <taxon>Colocasieae</taxon>
        <taxon>Colocasia</taxon>
    </lineage>
</organism>
<feature type="region of interest" description="Disordered" evidence="1">
    <location>
        <begin position="135"/>
        <end position="186"/>
    </location>
</feature>
<protein>
    <submittedName>
        <fullName evidence="2">Uncharacterized protein</fullName>
    </submittedName>
</protein>
<evidence type="ECO:0000313" key="2">
    <source>
        <dbReference type="EMBL" id="MQM01078.1"/>
    </source>
</evidence>
<keyword evidence="3" id="KW-1185">Reference proteome</keyword>
<dbReference type="AlphaFoldDB" id="A0A843W2I1"/>